<keyword evidence="4" id="KW-1185">Reference proteome</keyword>
<sequence length="221" mass="24828">MDLPKYAVTTIFILITNFYTTGILLGHSMNKIALYPSSTHLLPGGRAPFTLIEKRHLRMLKESLTNGTPFALCMINESEELNELKQIPAIATLCEVINFDQNDSGLLSIVVEGTQKIRLSGISVDNDGLMQGDATLYPNWQSAPLAQADQELAEKLKLFYQTMPEIGALYPAPLWGDVSWVCQRWIEVLPLEAHYKQLLIAQDTAKLTTRFLHKLFHSPEN</sequence>
<name>A0A0C5WC97_9GAMM</name>
<feature type="domain" description="Lon N-terminal" evidence="2">
    <location>
        <begin position="33"/>
        <end position="170"/>
    </location>
</feature>
<feature type="transmembrane region" description="Helical" evidence="1">
    <location>
        <begin position="6"/>
        <end position="25"/>
    </location>
</feature>
<gene>
    <name evidence="3" type="ORF">H744_2c2605</name>
</gene>
<accession>A0A0C5WC97</accession>
<keyword evidence="1" id="KW-0812">Transmembrane</keyword>
<dbReference type="InterPro" id="IPR003111">
    <property type="entry name" value="Lon_prtase_N"/>
</dbReference>
<evidence type="ECO:0000313" key="3">
    <source>
        <dbReference type="EMBL" id="AJR09261.1"/>
    </source>
</evidence>
<dbReference type="EMBL" id="CP005974">
    <property type="protein sequence ID" value="AJR09261.1"/>
    <property type="molecule type" value="Genomic_DNA"/>
</dbReference>
<dbReference type="InterPro" id="IPR046336">
    <property type="entry name" value="Lon_prtase_N_sf"/>
</dbReference>
<dbReference type="Proteomes" id="UP000032303">
    <property type="component" value="Chromosome 2"/>
</dbReference>
<dbReference type="HOGENOM" id="CLU_048359_3_1_6"/>
<dbReference type="PATRIC" id="fig|658445.3.peg.4629"/>
<protein>
    <recommendedName>
        <fullName evidence="2">Lon N-terminal domain-containing protein</fullName>
    </recommendedName>
</protein>
<dbReference type="Pfam" id="PF02190">
    <property type="entry name" value="LON_substr_bdg"/>
    <property type="match status" value="1"/>
</dbReference>
<reference evidence="3 4" key="1">
    <citation type="submission" date="2013-05" db="EMBL/GenBank/DDBJ databases">
        <title>Complete genome sequence of the lipase-producing bacterium Photobacterium gaetbulicola Gung47.</title>
        <authorList>
            <person name="Kim Y.-O."/>
        </authorList>
    </citation>
    <scope>NUCLEOTIDE SEQUENCE [LARGE SCALE GENOMIC DNA]</scope>
    <source>
        <strain evidence="3 4">Gung47</strain>
    </source>
</reference>
<keyword evidence="1" id="KW-0472">Membrane</keyword>
<dbReference type="AlphaFoldDB" id="A0A0C5WC97"/>
<proteinExistence type="predicted"/>
<dbReference type="Gene3D" id="1.10.4060.10">
    <property type="entry name" value="BPP1347 like domain"/>
    <property type="match status" value="1"/>
</dbReference>
<keyword evidence="1" id="KW-1133">Transmembrane helix</keyword>
<dbReference type="STRING" id="658445.H744_2c2605"/>
<evidence type="ECO:0000259" key="2">
    <source>
        <dbReference type="Pfam" id="PF02190"/>
    </source>
</evidence>
<dbReference type="InterPro" id="IPR015947">
    <property type="entry name" value="PUA-like_sf"/>
</dbReference>
<evidence type="ECO:0000313" key="4">
    <source>
        <dbReference type="Proteomes" id="UP000032303"/>
    </source>
</evidence>
<dbReference type="SUPFAM" id="SSF88697">
    <property type="entry name" value="PUA domain-like"/>
    <property type="match status" value="1"/>
</dbReference>
<evidence type="ECO:0000256" key="1">
    <source>
        <dbReference type="SAM" id="Phobius"/>
    </source>
</evidence>
<dbReference type="Gene3D" id="2.30.130.40">
    <property type="entry name" value="LON domain-like"/>
    <property type="match status" value="1"/>
</dbReference>
<dbReference type="KEGG" id="pgb:H744_2c2605"/>
<organism evidence="3 4">
    <name type="scientific">Photobacterium gaetbulicola Gung47</name>
    <dbReference type="NCBI Taxonomy" id="658445"/>
    <lineage>
        <taxon>Bacteria</taxon>
        <taxon>Pseudomonadati</taxon>
        <taxon>Pseudomonadota</taxon>
        <taxon>Gammaproteobacteria</taxon>
        <taxon>Vibrionales</taxon>
        <taxon>Vibrionaceae</taxon>
        <taxon>Photobacterium</taxon>
    </lineage>
</organism>